<accession>A3IY60</accession>
<protein>
    <submittedName>
        <fullName evidence="1">Uncharacterized protein</fullName>
    </submittedName>
</protein>
<proteinExistence type="predicted"/>
<evidence type="ECO:0000313" key="1">
    <source>
        <dbReference type="EMBL" id="EAZ88581.1"/>
    </source>
</evidence>
<dbReference type="RefSeq" id="WP_008278324.1">
    <property type="nucleotide sequence ID" value="NZ_AAXW01000075.1"/>
</dbReference>
<comment type="caution">
    <text evidence="1">The sequence shown here is derived from an EMBL/GenBank/DDBJ whole genome shotgun (WGS) entry which is preliminary data.</text>
</comment>
<sequence length="353" mass="41417">MYYLAFFLNYCPLLEHKINHLLSIRQSNIFIYCDRKQKTINTVQDFLEIIYSSANLPWLIYSSSQEISHILLQSLTLDKISFNNIDYVLSWLSENSTWSIISWGGNNIRFNSFVFISKDQSLRNLFINISPNTMDIQDMDYISHIPQTNLLISQYDVLEKFTDSTKVITFHQDQNIGNRVGNACDCDKNKPWIITTSFDEDEEDSEPHFLWKEGQLSYHFIQNFDFTIYNQRMSVGSPQVGIYEPDDKQSFISMLKIESSEPDTLIVVPQNTNIELLKNLLSKTEGHPLYETFSYLSYLDDILKTTNWLYVINSNFTCYGDYTYSLFVSRDNTLVRKLNELNIDDDYQFISCF</sequence>
<dbReference type="EMBL" id="AAXW01000075">
    <property type="protein sequence ID" value="EAZ88581.1"/>
    <property type="molecule type" value="Genomic_DNA"/>
</dbReference>
<name>A3IY60_9CHRO</name>
<dbReference type="AlphaFoldDB" id="A3IY60"/>
<keyword evidence="2" id="KW-1185">Reference proteome</keyword>
<evidence type="ECO:0000313" key="2">
    <source>
        <dbReference type="Proteomes" id="UP000003781"/>
    </source>
</evidence>
<reference evidence="1 2" key="1">
    <citation type="submission" date="2007-03" db="EMBL/GenBank/DDBJ databases">
        <authorList>
            <person name="Stal L."/>
            <person name="Ferriera S."/>
            <person name="Johnson J."/>
            <person name="Kravitz S."/>
            <person name="Beeson K."/>
            <person name="Sutton G."/>
            <person name="Rogers Y.-H."/>
            <person name="Friedman R."/>
            <person name="Frazier M."/>
            <person name="Venter J.C."/>
        </authorList>
    </citation>
    <scope>NUCLEOTIDE SEQUENCE [LARGE SCALE GENOMIC DNA]</scope>
    <source>
        <strain evidence="1 2">CCY0110</strain>
    </source>
</reference>
<dbReference type="Proteomes" id="UP000003781">
    <property type="component" value="Unassembled WGS sequence"/>
</dbReference>
<organism evidence="1 2">
    <name type="scientific">Crocosphaera chwakensis CCY0110</name>
    <dbReference type="NCBI Taxonomy" id="391612"/>
    <lineage>
        <taxon>Bacteria</taxon>
        <taxon>Bacillati</taxon>
        <taxon>Cyanobacteriota</taxon>
        <taxon>Cyanophyceae</taxon>
        <taxon>Oscillatoriophycideae</taxon>
        <taxon>Chroococcales</taxon>
        <taxon>Aphanothecaceae</taxon>
        <taxon>Crocosphaera</taxon>
        <taxon>Crocosphaera chwakensis</taxon>
    </lineage>
</organism>
<gene>
    <name evidence="1" type="ORF">CY0110_21475</name>
</gene>
<dbReference type="OrthoDB" id="507073at2"/>